<feature type="repeat" description="PPR" evidence="2">
    <location>
        <begin position="607"/>
        <end position="644"/>
    </location>
</feature>
<dbReference type="PANTHER" id="PTHR47942">
    <property type="entry name" value="TETRATRICOPEPTIDE REPEAT (TPR)-LIKE SUPERFAMILY PROTEIN-RELATED"/>
    <property type="match status" value="1"/>
</dbReference>
<dbReference type="PhylomeDB" id="A0A022RNK1"/>
<name>A0A022RNK1_ERYGU</name>
<evidence type="ECO:0000313" key="5">
    <source>
        <dbReference type="Proteomes" id="UP000030748"/>
    </source>
</evidence>
<dbReference type="OMA" id="NLIVEWC"/>
<feature type="repeat" description="PPR" evidence="2">
    <location>
        <begin position="397"/>
        <end position="431"/>
    </location>
</feature>
<protein>
    <recommendedName>
        <fullName evidence="6">Pentacotripeptide-repeat region of PRORP domain-containing protein</fullName>
    </recommendedName>
</protein>
<keyword evidence="1" id="KW-0677">Repeat</keyword>
<feature type="region of interest" description="Disordered" evidence="3">
    <location>
        <begin position="780"/>
        <end position="815"/>
    </location>
</feature>
<dbReference type="Pfam" id="PF13812">
    <property type="entry name" value="PPR_3"/>
    <property type="match status" value="2"/>
</dbReference>
<dbReference type="Pfam" id="PF01535">
    <property type="entry name" value="PPR"/>
    <property type="match status" value="1"/>
</dbReference>
<evidence type="ECO:0000313" key="4">
    <source>
        <dbReference type="EMBL" id="EYU41644.1"/>
    </source>
</evidence>
<dbReference type="Pfam" id="PF13041">
    <property type="entry name" value="PPR_2"/>
    <property type="match status" value="1"/>
</dbReference>
<reference evidence="4 5" key="1">
    <citation type="journal article" date="2013" name="Proc. Natl. Acad. Sci. U.S.A.">
        <title>Fine-scale variation in meiotic recombination in Mimulus inferred from population shotgun sequencing.</title>
        <authorList>
            <person name="Hellsten U."/>
            <person name="Wright K.M."/>
            <person name="Jenkins J."/>
            <person name="Shu S."/>
            <person name="Yuan Y."/>
            <person name="Wessler S.R."/>
            <person name="Schmutz J."/>
            <person name="Willis J.H."/>
            <person name="Rokhsar D.S."/>
        </authorList>
    </citation>
    <scope>NUCLEOTIDE SEQUENCE [LARGE SCALE GENOMIC DNA]</scope>
    <source>
        <strain evidence="5">cv. DUN x IM62</strain>
    </source>
</reference>
<dbReference type="GO" id="GO:0005737">
    <property type="term" value="C:cytoplasm"/>
    <property type="evidence" value="ECO:0000318"/>
    <property type="project" value="GO_Central"/>
</dbReference>
<evidence type="ECO:0000256" key="2">
    <source>
        <dbReference type="PROSITE-ProRule" id="PRU00708"/>
    </source>
</evidence>
<organism evidence="4 5">
    <name type="scientific">Erythranthe guttata</name>
    <name type="common">Yellow monkey flower</name>
    <name type="synonym">Mimulus guttatus</name>
    <dbReference type="NCBI Taxonomy" id="4155"/>
    <lineage>
        <taxon>Eukaryota</taxon>
        <taxon>Viridiplantae</taxon>
        <taxon>Streptophyta</taxon>
        <taxon>Embryophyta</taxon>
        <taxon>Tracheophyta</taxon>
        <taxon>Spermatophyta</taxon>
        <taxon>Magnoliopsida</taxon>
        <taxon>eudicotyledons</taxon>
        <taxon>Gunneridae</taxon>
        <taxon>Pentapetalae</taxon>
        <taxon>asterids</taxon>
        <taxon>lamiids</taxon>
        <taxon>Lamiales</taxon>
        <taxon>Phrymaceae</taxon>
        <taxon>Erythranthe</taxon>
    </lineage>
</organism>
<dbReference type="AlphaFoldDB" id="A0A022RNK1"/>
<dbReference type="STRING" id="4155.A0A022RNK1"/>
<dbReference type="InterPro" id="IPR011990">
    <property type="entry name" value="TPR-like_helical_dom_sf"/>
</dbReference>
<dbReference type="Gene3D" id="1.25.40.10">
    <property type="entry name" value="Tetratricopeptide repeat domain"/>
    <property type="match status" value="3"/>
</dbReference>
<feature type="repeat" description="PPR" evidence="2">
    <location>
        <begin position="362"/>
        <end position="396"/>
    </location>
</feature>
<evidence type="ECO:0000256" key="1">
    <source>
        <dbReference type="ARBA" id="ARBA00022737"/>
    </source>
</evidence>
<proteinExistence type="predicted"/>
<dbReference type="KEGG" id="egt:105952895"/>
<dbReference type="GO" id="GO:0003729">
    <property type="term" value="F:mRNA binding"/>
    <property type="evidence" value="ECO:0000318"/>
    <property type="project" value="GO_Central"/>
</dbReference>
<accession>A0A022RNK1</accession>
<dbReference type="NCBIfam" id="TIGR00756">
    <property type="entry name" value="PPR"/>
    <property type="match status" value="5"/>
</dbReference>
<dbReference type="PANTHER" id="PTHR47942:SF50">
    <property type="entry name" value="OS03G0284900 PROTEIN"/>
    <property type="match status" value="1"/>
</dbReference>
<gene>
    <name evidence="4" type="ORF">MIMGU_mgv1a001284mg</name>
</gene>
<feature type="repeat" description="PPR" evidence="2">
    <location>
        <begin position="572"/>
        <end position="606"/>
    </location>
</feature>
<feature type="repeat" description="PPR" evidence="2">
    <location>
        <begin position="537"/>
        <end position="571"/>
    </location>
</feature>
<evidence type="ECO:0008006" key="6">
    <source>
        <dbReference type="Google" id="ProtNLM"/>
    </source>
</evidence>
<keyword evidence="5" id="KW-1185">Reference proteome</keyword>
<dbReference type="Proteomes" id="UP000030748">
    <property type="component" value="Unassembled WGS sequence"/>
</dbReference>
<dbReference type="InterPro" id="IPR002885">
    <property type="entry name" value="PPR_rpt"/>
</dbReference>
<feature type="region of interest" description="Disordered" evidence="3">
    <location>
        <begin position="1"/>
        <end position="58"/>
    </location>
</feature>
<dbReference type="InterPro" id="IPR051222">
    <property type="entry name" value="PPR/CCM1_RNA-binding"/>
</dbReference>
<feature type="repeat" description="PPR" evidence="2">
    <location>
        <begin position="432"/>
        <end position="466"/>
    </location>
</feature>
<dbReference type="OrthoDB" id="185373at2759"/>
<dbReference type="eggNOG" id="KOG4197">
    <property type="taxonomic scope" value="Eukaryota"/>
</dbReference>
<sequence length="847" mass="94446">MRDALSILASATVPPSSAPPPGHYRHPHRQSTTSTTAKPQPHPNPKHNKPQFPTYSPLLSSYRRDNRQSLTYNTELASKLAEDGMFEDFLMISESVVASGVKPSEFLALLNAKCVAIGVARVLDEGNLHSVVKMLFNGLEKIGIDPVQMFDAVSTESLRRECRRLLKRGEVEQLVSFMETLAGFKFQIRELVEPSDVISLCISQRDPTAAIRYAQNFPHMEIMFCSIILEFGKKRDLASALTAFEAAKQNTSTPNMHAYRTIIDVCGLCGDYLKSRTIYEGLLAGNITPNVYVFNSLMNVNSRDLNYALGTYKKMKKLGVTAEITTHNILLKSCCVAAKVELAQDIYKEIRELESKGALKSDVFTYSTMIKVFADAKMWKNALEVKEDMVTSGVIPDTVTWSSLISACANAGLVEQAIKLFDEMLEAGGQPNSRCFNILLHACVEACQYDRAFRLFKSWKERGSEQTTSDNNLNSSDDSLAVHHTRVTSRPYSHLTTGVPFRPTTSTYNILMKACGADYYRAKALMDEMKTLGLSPNQISWSTLIDVCGGSGNVAGAIQILRSLHETGIQPDVIAYTTAIKICVKHKKPKLAFMLFAEMKKYEIKPNLVTYKTILTARSRYGSLQEVQQSLAVYQQMRKAGYKPNDYYLKQLIEEWCEGVLQNEHHNEGQFASRITDFGPQSMLLEKVAEHLQDSNAESLSIDLQGLTKVEARIIVLAVLRKIKEKYIAGNSMEDDVSIILGLQELGSDFIKGESDGVKEAVIRLLEHDLGLQVFAAGSRSGRGKGSRMYSSSIGETIERSESKQASESPTRRPMVLQRLKVTRESLHHWLQKKMESSPLSITVTTQ</sequence>
<dbReference type="PROSITE" id="PS51375">
    <property type="entry name" value="PPR"/>
    <property type="match status" value="6"/>
</dbReference>
<dbReference type="EMBL" id="KI630319">
    <property type="protein sequence ID" value="EYU41644.1"/>
    <property type="molecule type" value="Genomic_DNA"/>
</dbReference>
<evidence type="ECO:0000256" key="3">
    <source>
        <dbReference type="SAM" id="MobiDB-lite"/>
    </source>
</evidence>
<dbReference type="GO" id="GO:0006397">
    <property type="term" value="P:mRNA processing"/>
    <property type="evidence" value="ECO:0000318"/>
    <property type="project" value="GO_Central"/>
</dbReference>